<dbReference type="Pfam" id="PF12937">
    <property type="entry name" value="F-box-like"/>
    <property type="match status" value="1"/>
</dbReference>
<dbReference type="STRING" id="67801.A0A1B0BE25"/>
<dbReference type="InterPro" id="IPR001810">
    <property type="entry name" value="F-box_dom"/>
</dbReference>
<feature type="region of interest" description="Disordered" evidence="1">
    <location>
        <begin position="1"/>
        <end position="25"/>
    </location>
</feature>
<dbReference type="SUPFAM" id="SSF52047">
    <property type="entry name" value="RNI-like"/>
    <property type="match status" value="1"/>
</dbReference>
<feature type="compositionally biased region" description="Basic and acidic residues" evidence="1">
    <location>
        <begin position="1"/>
        <end position="13"/>
    </location>
</feature>
<reference evidence="4" key="1">
    <citation type="submission" date="2015-01" db="EMBL/GenBank/DDBJ databases">
        <authorList>
            <person name="Aksoy S."/>
            <person name="Warren W."/>
            <person name="Wilson R.K."/>
        </authorList>
    </citation>
    <scope>NUCLEOTIDE SEQUENCE [LARGE SCALE GENOMIC DNA]</scope>
    <source>
        <strain evidence="4">IAEA</strain>
    </source>
</reference>
<dbReference type="SMART" id="SM00256">
    <property type="entry name" value="FBOX"/>
    <property type="match status" value="1"/>
</dbReference>
<dbReference type="InterPro" id="IPR036047">
    <property type="entry name" value="F-box-like_dom_sf"/>
</dbReference>
<sequence>MHTNPERNARDIMDLSPDTDAAVSPTGADSLPNEIWLQVFDNLSHGDLLQITLVCKRWLQLVNRYKLQRGSKLVITKRNLKKICDALESTQFKCKKVEVSNPWSEFNSVECQFLSRIFKYIGSEVVHVKLHRVSTLTVLNNLLPKLRELDLSDSWPDTRAMVDLKSFSQLTTLLIPDFFTIQSQLLASLTQMPNVRLQQLSIRIESSAGDWLDVLAKHATSLRWLKLGTVWLDAWASARLKFQHRLREIFRTFTQLEVLDIGTISTRYKRLVLENICEKNRLKRIVLSDNSADALEVIVRKWSDSLEYLEIKRYRETENDAKQLNIMSGKLRSLTMYDTNGLADERLLYSIAPKSNAKLTELKLSHAQLTRESFCHLTQRLPNLVVLDFRELQSTIADEEMINIFRYLTRLRQLFLRPCVSQNDIKYLCSEYNISNLKSLQTLRSCFCPIKVLQVLNLTHTFNELSKLHLYSCPRIEKLSSPTFIDIDARFPALQKLRFYSLHCRSSNQQLRKICPRLQKIATDTILLTRVGVKVQIHAQRNALYRRKLNAFCIQ</sequence>
<feature type="domain" description="F-box" evidence="2">
    <location>
        <begin position="25"/>
        <end position="73"/>
    </location>
</feature>
<evidence type="ECO:0000313" key="3">
    <source>
        <dbReference type="EnsemblMetazoa" id="GPPI027044-PA"/>
    </source>
</evidence>
<dbReference type="PANTHER" id="PTHR13318:SF95">
    <property type="entry name" value="F-BOX PROTEIN YLR352W"/>
    <property type="match status" value="1"/>
</dbReference>
<dbReference type="VEuPathDB" id="VectorBase:GPPI027044"/>
<dbReference type="Gene3D" id="1.20.1280.50">
    <property type="match status" value="1"/>
</dbReference>
<dbReference type="EMBL" id="JXJN01012746">
    <property type="status" value="NOT_ANNOTATED_CDS"/>
    <property type="molecule type" value="Genomic_DNA"/>
</dbReference>
<dbReference type="GO" id="GO:0019005">
    <property type="term" value="C:SCF ubiquitin ligase complex"/>
    <property type="evidence" value="ECO:0007669"/>
    <property type="project" value="TreeGrafter"/>
</dbReference>
<accession>A0A1B0BE25</accession>
<dbReference type="PROSITE" id="PS50181">
    <property type="entry name" value="FBOX"/>
    <property type="match status" value="1"/>
</dbReference>
<keyword evidence="4" id="KW-1185">Reference proteome</keyword>
<dbReference type="CDD" id="cd09917">
    <property type="entry name" value="F-box_SF"/>
    <property type="match status" value="1"/>
</dbReference>
<dbReference type="SUPFAM" id="SSF81383">
    <property type="entry name" value="F-box domain"/>
    <property type="match status" value="1"/>
</dbReference>
<evidence type="ECO:0000259" key="2">
    <source>
        <dbReference type="PROSITE" id="PS50181"/>
    </source>
</evidence>
<name>A0A1B0BE25_9MUSC</name>
<dbReference type="GO" id="GO:0031146">
    <property type="term" value="P:SCF-dependent proteasomal ubiquitin-dependent protein catabolic process"/>
    <property type="evidence" value="ECO:0007669"/>
    <property type="project" value="TreeGrafter"/>
</dbReference>
<dbReference type="AlphaFoldDB" id="A0A1B0BE25"/>
<dbReference type="Proteomes" id="UP000092460">
    <property type="component" value="Unassembled WGS sequence"/>
</dbReference>
<protein>
    <recommendedName>
        <fullName evidence="2">F-box domain-containing protein</fullName>
    </recommendedName>
</protein>
<evidence type="ECO:0000256" key="1">
    <source>
        <dbReference type="SAM" id="MobiDB-lite"/>
    </source>
</evidence>
<reference evidence="3" key="2">
    <citation type="submission" date="2020-05" db="UniProtKB">
        <authorList>
            <consortium name="EnsemblMetazoa"/>
        </authorList>
    </citation>
    <scope>IDENTIFICATION</scope>
    <source>
        <strain evidence="3">IAEA</strain>
    </source>
</reference>
<dbReference type="PANTHER" id="PTHR13318">
    <property type="entry name" value="PARTNER OF PAIRED, ISOFORM B-RELATED"/>
    <property type="match status" value="1"/>
</dbReference>
<dbReference type="EnsemblMetazoa" id="GPPI027044-RA">
    <property type="protein sequence ID" value="GPPI027044-PA"/>
    <property type="gene ID" value="GPPI027044"/>
</dbReference>
<organism evidence="3 4">
    <name type="scientific">Glossina palpalis gambiensis</name>
    <dbReference type="NCBI Taxonomy" id="67801"/>
    <lineage>
        <taxon>Eukaryota</taxon>
        <taxon>Metazoa</taxon>
        <taxon>Ecdysozoa</taxon>
        <taxon>Arthropoda</taxon>
        <taxon>Hexapoda</taxon>
        <taxon>Insecta</taxon>
        <taxon>Pterygota</taxon>
        <taxon>Neoptera</taxon>
        <taxon>Endopterygota</taxon>
        <taxon>Diptera</taxon>
        <taxon>Brachycera</taxon>
        <taxon>Muscomorpha</taxon>
        <taxon>Hippoboscoidea</taxon>
        <taxon>Glossinidae</taxon>
        <taxon>Glossina</taxon>
    </lineage>
</organism>
<dbReference type="Gene3D" id="3.80.10.10">
    <property type="entry name" value="Ribonuclease Inhibitor"/>
    <property type="match status" value="1"/>
</dbReference>
<dbReference type="InterPro" id="IPR032675">
    <property type="entry name" value="LRR_dom_sf"/>
</dbReference>
<proteinExistence type="predicted"/>
<evidence type="ECO:0000313" key="4">
    <source>
        <dbReference type="Proteomes" id="UP000092460"/>
    </source>
</evidence>